<comment type="similarity">
    <text evidence="1">Belongs to the SorC transcriptional regulatory family.</text>
</comment>
<keyword evidence="2" id="KW-0805">Transcription regulation</keyword>
<dbReference type="Pfam" id="PF04198">
    <property type="entry name" value="Sugar-bind"/>
    <property type="match status" value="1"/>
</dbReference>
<dbReference type="InterPro" id="IPR037171">
    <property type="entry name" value="NagB/RpiA_transferase-like"/>
</dbReference>
<dbReference type="Gene3D" id="3.40.50.1360">
    <property type="match status" value="1"/>
</dbReference>
<accession>A0ABT1A2H6</accession>
<dbReference type="Proteomes" id="UP001165283">
    <property type="component" value="Unassembled WGS sequence"/>
</dbReference>
<protein>
    <submittedName>
        <fullName evidence="6">Transcriptional regulator</fullName>
    </submittedName>
</protein>
<feature type="domain" description="Sugar-binding" evidence="5">
    <location>
        <begin position="76"/>
        <end position="322"/>
    </location>
</feature>
<comment type="caution">
    <text evidence="6">The sequence shown here is derived from an EMBL/GenBank/DDBJ whole genome shotgun (WGS) entry which is preliminary data.</text>
</comment>
<dbReference type="PANTHER" id="PTHR34294">
    <property type="entry name" value="TRANSCRIPTIONAL REGULATOR-RELATED"/>
    <property type="match status" value="1"/>
</dbReference>
<evidence type="ECO:0000256" key="3">
    <source>
        <dbReference type="ARBA" id="ARBA00023125"/>
    </source>
</evidence>
<keyword evidence="4" id="KW-0804">Transcription</keyword>
<gene>
    <name evidence="6" type="ORF">KDL28_19235</name>
</gene>
<sequence length="336" mass="34686">MSRGSPVVTATGGPRGPAHLVLTAAVARRYYLDGRSKVEIAEEFALSRFKVARLLDDARASGMVRIEIGHPGAIDVDLSSQLMATLGLTHCVVTDTPEDDPATLREHLGAAAAELLAEVVTPDDVLGLSWARSVSAMATALRSLATVPVVQLTGALARPDVDDSSIELVREVARVSGGPAYFFYAPMAVPDAATARALRRQPEVAQAFSRIGSVTIALAGVGAWAPEQSTLYDATSEAERSALAEQGVCAEISGVLVDAAGEPVRSALTDRMIGITAAQMRAVGEVIAIVYGRAKVDAVLAAVRGGMVNSLVTHSTLAEALIDAVRAGAPGVKGAG</sequence>
<name>A0ABT1A2H6_9PSEU</name>
<dbReference type="Gene3D" id="1.10.10.10">
    <property type="entry name" value="Winged helix-like DNA-binding domain superfamily/Winged helix DNA-binding domain"/>
    <property type="match status" value="1"/>
</dbReference>
<reference evidence="6" key="1">
    <citation type="submission" date="2021-04" db="EMBL/GenBank/DDBJ databases">
        <title>Pseudonocardia sp. nov., isolated from sandy soil of mangrove forest.</title>
        <authorList>
            <person name="Zan Z."/>
            <person name="Huang R."/>
            <person name="Liu W."/>
        </authorList>
    </citation>
    <scope>NUCLEOTIDE SEQUENCE</scope>
    <source>
        <strain evidence="6">S2-4</strain>
    </source>
</reference>
<dbReference type="PANTHER" id="PTHR34294:SF1">
    <property type="entry name" value="TRANSCRIPTIONAL REGULATOR LSRR"/>
    <property type="match status" value="1"/>
</dbReference>
<evidence type="ECO:0000256" key="4">
    <source>
        <dbReference type="ARBA" id="ARBA00023163"/>
    </source>
</evidence>
<evidence type="ECO:0000256" key="1">
    <source>
        <dbReference type="ARBA" id="ARBA00010466"/>
    </source>
</evidence>
<proteinExistence type="inferred from homology"/>
<keyword evidence="3" id="KW-0238">DNA-binding</keyword>
<keyword evidence="7" id="KW-1185">Reference proteome</keyword>
<dbReference type="RefSeq" id="WP_252440662.1">
    <property type="nucleotide sequence ID" value="NZ_JAGSOV010000040.1"/>
</dbReference>
<evidence type="ECO:0000259" key="5">
    <source>
        <dbReference type="Pfam" id="PF04198"/>
    </source>
</evidence>
<organism evidence="6 7">
    <name type="scientific">Pseudonocardia humida</name>
    <dbReference type="NCBI Taxonomy" id="2800819"/>
    <lineage>
        <taxon>Bacteria</taxon>
        <taxon>Bacillati</taxon>
        <taxon>Actinomycetota</taxon>
        <taxon>Actinomycetes</taxon>
        <taxon>Pseudonocardiales</taxon>
        <taxon>Pseudonocardiaceae</taxon>
        <taxon>Pseudonocardia</taxon>
    </lineage>
</organism>
<dbReference type="InterPro" id="IPR051054">
    <property type="entry name" value="SorC_transcr_regulators"/>
</dbReference>
<dbReference type="InterPro" id="IPR007324">
    <property type="entry name" value="Sugar-bd_dom_put"/>
</dbReference>
<dbReference type="SUPFAM" id="SSF100950">
    <property type="entry name" value="NagB/RpiA/CoA transferase-like"/>
    <property type="match status" value="1"/>
</dbReference>
<evidence type="ECO:0000313" key="7">
    <source>
        <dbReference type="Proteomes" id="UP001165283"/>
    </source>
</evidence>
<dbReference type="InterPro" id="IPR036388">
    <property type="entry name" value="WH-like_DNA-bd_sf"/>
</dbReference>
<dbReference type="EMBL" id="JAGSOV010000040">
    <property type="protein sequence ID" value="MCO1657197.1"/>
    <property type="molecule type" value="Genomic_DNA"/>
</dbReference>
<evidence type="ECO:0000313" key="6">
    <source>
        <dbReference type="EMBL" id="MCO1657197.1"/>
    </source>
</evidence>
<evidence type="ECO:0000256" key="2">
    <source>
        <dbReference type="ARBA" id="ARBA00023015"/>
    </source>
</evidence>